<organism evidence="1 2">
    <name type="scientific">Spiromyces aspiralis</name>
    <dbReference type="NCBI Taxonomy" id="68401"/>
    <lineage>
        <taxon>Eukaryota</taxon>
        <taxon>Fungi</taxon>
        <taxon>Fungi incertae sedis</taxon>
        <taxon>Zoopagomycota</taxon>
        <taxon>Kickxellomycotina</taxon>
        <taxon>Kickxellomycetes</taxon>
        <taxon>Kickxellales</taxon>
        <taxon>Kickxellaceae</taxon>
        <taxon>Spiromyces</taxon>
    </lineage>
</organism>
<gene>
    <name evidence="1" type="primary">APL5_2</name>
    <name evidence="1" type="ORF">EV182_008754</name>
</gene>
<keyword evidence="2" id="KW-1185">Reference proteome</keyword>
<protein>
    <submittedName>
        <fullName evidence="1">AP-3 complex subunit delta</fullName>
    </submittedName>
</protein>
<feature type="non-terminal residue" evidence="1">
    <location>
        <position position="1"/>
    </location>
</feature>
<name>A0ACC1HKE5_9FUNG</name>
<feature type="non-terminal residue" evidence="1">
    <location>
        <position position="169"/>
    </location>
</feature>
<evidence type="ECO:0000313" key="2">
    <source>
        <dbReference type="Proteomes" id="UP001145114"/>
    </source>
</evidence>
<dbReference type="Proteomes" id="UP001145114">
    <property type="component" value="Unassembled WGS sequence"/>
</dbReference>
<evidence type="ECO:0000313" key="1">
    <source>
        <dbReference type="EMBL" id="KAJ1676156.1"/>
    </source>
</evidence>
<dbReference type="EMBL" id="JAMZIH010004767">
    <property type="protein sequence ID" value="KAJ1676156.1"/>
    <property type="molecule type" value="Genomic_DNA"/>
</dbReference>
<proteinExistence type="predicted"/>
<comment type="caution">
    <text evidence="1">The sequence shown here is derived from an EMBL/GenBank/DDBJ whole genome shotgun (WGS) entry which is preliminary data.</text>
</comment>
<reference evidence="1" key="1">
    <citation type="submission" date="2022-06" db="EMBL/GenBank/DDBJ databases">
        <title>Phylogenomic reconstructions and comparative analyses of Kickxellomycotina fungi.</title>
        <authorList>
            <person name="Reynolds N.K."/>
            <person name="Stajich J.E."/>
            <person name="Barry K."/>
            <person name="Grigoriev I.V."/>
            <person name="Crous P."/>
            <person name="Smith M.E."/>
        </authorList>
    </citation>
    <scope>NUCLEOTIDE SEQUENCE</scope>
    <source>
        <strain evidence="1">RSA 2271</strain>
    </source>
</reference>
<sequence>QPDIGLLDVLVNPNIARYDAETQQVYVQAAMKVYALWLNAQAQEWSDEVWDSLRGVSNRLLRSVSDYISAQGLVCPAECQSRAKNLLELLKLVSTVTSNPTPAPPPILTELHAMFTSYDLNPIAPAAQAKVPVPESLDLDSWIDTPVPDTALTLFPPTPPSTSPTLADK</sequence>
<accession>A0ACC1HKE5</accession>